<dbReference type="InParanoid" id="D8Q2N7"/>
<sequence length="491" mass="51194">MVNTPRLYVDLIFRQSGCFANWDPTTVLRVGDYGTVRENDGELDVQGNIYDDGFAEKYGLQLPKPVANTPSGEAVPQIANCTLKGQWEAGDGENALLLLPNTVRVSLPGSCKQALAERIYDDMKDFSFVTDVYHTPDYALFVNHSQKRSLVLALQAAPPGANPVSSPSAPSTAPASTPQALASALASAMPDAKVSVSGQWIAIGHVDVLKTSTPLDFGTVTMPVVQVPAPGSTSSTISTGLPNGGAQPSSAPQSKVENSFHMLAATHDSAEDAPERAVTTDAHASLAPHVAAGKAILPSTTDARDRELMDRLNAAVVKPYEVGVDQATVATSGAEVNAILSEMVPGETTTDTVTRKVAVLMAAQKQLELSRAAAADSTVAAPASAANAPSAPTATSTTDSSPASHGAPSSAPPSQASSSYRTYLEPSTPLLVFGTPRLKDKTRMFFERAVGNGEGKATEDGEAKGDDVKDHGDDVTGYRMKDAHLPWDAAA</sequence>
<dbReference type="AlphaFoldDB" id="D8Q2N7"/>
<dbReference type="EMBL" id="GL377305">
    <property type="protein sequence ID" value="EFI98157.1"/>
    <property type="molecule type" value="Genomic_DNA"/>
</dbReference>
<organism evidence="3">
    <name type="scientific">Schizophyllum commune (strain H4-8 / FGSC 9210)</name>
    <name type="common">Split gill fungus</name>
    <dbReference type="NCBI Taxonomy" id="578458"/>
    <lineage>
        <taxon>Eukaryota</taxon>
        <taxon>Fungi</taxon>
        <taxon>Dikarya</taxon>
        <taxon>Basidiomycota</taxon>
        <taxon>Agaricomycotina</taxon>
        <taxon>Agaricomycetes</taxon>
        <taxon>Agaricomycetidae</taxon>
        <taxon>Agaricales</taxon>
        <taxon>Schizophyllaceae</taxon>
        <taxon>Schizophyllum</taxon>
    </lineage>
</organism>
<feature type="compositionally biased region" description="Basic and acidic residues" evidence="1">
    <location>
        <begin position="456"/>
        <end position="478"/>
    </location>
</feature>
<name>D8Q2N7_SCHCM</name>
<dbReference type="eggNOG" id="ENOG502R238">
    <property type="taxonomic scope" value="Eukaryota"/>
</dbReference>
<evidence type="ECO:0000313" key="2">
    <source>
        <dbReference type="EMBL" id="EFI98157.1"/>
    </source>
</evidence>
<dbReference type="VEuPathDB" id="FungiDB:SCHCODRAFT_02698625"/>
<evidence type="ECO:0000256" key="1">
    <source>
        <dbReference type="SAM" id="MobiDB-lite"/>
    </source>
</evidence>
<reference evidence="2 3" key="1">
    <citation type="journal article" date="2010" name="Nat. Biotechnol.">
        <title>Genome sequence of the model mushroom Schizophyllum commune.</title>
        <authorList>
            <person name="Ohm R.A."/>
            <person name="de Jong J.F."/>
            <person name="Lugones L.G."/>
            <person name="Aerts A."/>
            <person name="Kothe E."/>
            <person name="Stajich J.E."/>
            <person name="de Vries R.P."/>
            <person name="Record E."/>
            <person name="Levasseur A."/>
            <person name="Baker S.E."/>
            <person name="Bartholomew K.A."/>
            <person name="Coutinho P.M."/>
            <person name="Erdmann S."/>
            <person name="Fowler T.J."/>
            <person name="Gathman A.C."/>
            <person name="Lombard V."/>
            <person name="Henrissat B."/>
            <person name="Knabe N."/>
            <person name="Kuees U."/>
            <person name="Lilly W.W."/>
            <person name="Lindquist E."/>
            <person name="Lucas S."/>
            <person name="Magnuson J.K."/>
            <person name="Piumi F."/>
            <person name="Raudaskoski M."/>
            <person name="Salamov A."/>
            <person name="Schmutz J."/>
            <person name="Schwarze F.W.M.R."/>
            <person name="vanKuyk P.A."/>
            <person name="Horton J.S."/>
            <person name="Grigoriev I.V."/>
            <person name="Woesten H.A.B."/>
        </authorList>
    </citation>
    <scope>NUCLEOTIDE SEQUENCE [LARGE SCALE GENOMIC DNA]</scope>
    <source>
        <strain evidence="3">H4-8 / FGSC 9210</strain>
    </source>
</reference>
<feature type="region of interest" description="Disordered" evidence="1">
    <location>
        <begin position="231"/>
        <end position="254"/>
    </location>
</feature>
<proteinExistence type="predicted"/>
<keyword evidence="3" id="KW-1185">Reference proteome</keyword>
<dbReference type="Proteomes" id="UP000007431">
    <property type="component" value="Unassembled WGS sequence"/>
</dbReference>
<feature type="compositionally biased region" description="Low complexity" evidence="1">
    <location>
        <begin position="382"/>
        <end position="419"/>
    </location>
</feature>
<dbReference type="STRING" id="578458.D8Q2N7"/>
<gene>
    <name evidence="2" type="ORF">SCHCODRAFT_256707</name>
</gene>
<feature type="region of interest" description="Disordered" evidence="1">
    <location>
        <begin position="382"/>
        <end position="421"/>
    </location>
</feature>
<dbReference type="HOGENOM" id="CLU_555696_0_0_1"/>
<protein>
    <submittedName>
        <fullName evidence="2">Uncharacterized protein</fullName>
    </submittedName>
</protein>
<feature type="region of interest" description="Disordered" evidence="1">
    <location>
        <begin position="450"/>
        <end position="478"/>
    </location>
</feature>
<accession>D8Q2N7</accession>
<evidence type="ECO:0000313" key="3">
    <source>
        <dbReference type="Proteomes" id="UP000007431"/>
    </source>
</evidence>